<dbReference type="GO" id="GO:0005768">
    <property type="term" value="C:endosome"/>
    <property type="evidence" value="ECO:0007669"/>
    <property type="project" value="TreeGrafter"/>
</dbReference>
<dbReference type="Pfam" id="PF10266">
    <property type="entry name" value="Strumpellin"/>
    <property type="match status" value="1"/>
</dbReference>
<comment type="similarity">
    <text evidence="1">Belongs to the strumpellin family.</text>
</comment>
<proteinExistence type="inferred from homology"/>
<evidence type="ECO:0000313" key="2">
    <source>
        <dbReference type="EMBL" id="JAT55728.1"/>
    </source>
</evidence>
<organism evidence="2">
    <name type="scientific">Anthurium amnicola</name>
    <dbReference type="NCBI Taxonomy" id="1678845"/>
    <lineage>
        <taxon>Eukaryota</taxon>
        <taxon>Viridiplantae</taxon>
        <taxon>Streptophyta</taxon>
        <taxon>Embryophyta</taxon>
        <taxon>Tracheophyta</taxon>
        <taxon>Spermatophyta</taxon>
        <taxon>Magnoliopsida</taxon>
        <taxon>Liliopsida</taxon>
        <taxon>Araceae</taxon>
        <taxon>Pothoideae</taxon>
        <taxon>Potheae</taxon>
        <taxon>Anthurium</taxon>
    </lineage>
</organism>
<reference evidence="2" key="1">
    <citation type="submission" date="2015-07" db="EMBL/GenBank/DDBJ databases">
        <title>Transcriptome Assembly of Anthurium amnicola.</title>
        <authorList>
            <person name="Suzuki J."/>
        </authorList>
    </citation>
    <scope>NUCLEOTIDE SEQUENCE</scope>
</reference>
<dbReference type="GO" id="GO:0030041">
    <property type="term" value="P:actin filament polymerization"/>
    <property type="evidence" value="ECO:0007669"/>
    <property type="project" value="TreeGrafter"/>
</dbReference>
<dbReference type="PANTHER" id="PTHR15691">
    <property type="entry name" value="WASH COMPLEX SUBUNIT 5"/>
    <property type="match status" value="1"/>
</dbReference>
<name>A0A1D1YM81_9ARAE</name>
<dbReference type="GO" id="GO:0071203">
    <property type="term" value="C:WASH complex"/>
    <property type="evidence" value="ECO:0007669"/>
    <property type="project" value="InterPro"/>
</dbReference>
<dbReference type="GO" id="GO:0140285">
    <property type="term" value="P:endosome fission"/>
    <property type="evidence" value="ECO:0007669"/>
    <property type="project" value="TreeGrafter"/>
</dbReference>
<dbReference type="GO" id="GO:0007032">
    <property type="term" value="P:endosome organization"/>
    <property type="evidence" value="ECO:0007669"/>
    <property type="project" value="TreeGrafter"/>
</dbReference>
<gene>
    <name evidence="2" type="primary">DDB_G0288569_4</name>
    <name evidence="2" type="ORF">g.98893</name>
</gene>
<dbReference type="InterPro" id="IPR019393">
    <property type="entry name" value="WASH_strumpellin"/>
</dbReference>
<evidence type="ECO:0000256" key="1">
    <source>
        <dbReference type="ARBA" id="ARBA00006224"/>
    </source>
</evidence>
<dbReference type="AlphaFoldDB" id="A0A1D1YM81"/>
<accession>A0A1D1YM81</accession>
<protein>
    <submittedName>
        <fullName evidence="2">WASH complex subunit strumpellin</fullName>
    </submittedName>
</protein>
<sequence>MTLGPAASQPFLGWSPYKPMLNVVNTSCEPWVESFAIIGQLQLLRCMISLKLSSSRKVLNKQGMLSAFCSPFSSIYMRKDSPPFLSRCMSIVTISQLSHYVFDPHLSTLTCQVKKGILDFSPTIIGLGTFLKQFHPTYMVEYIQYMGQYVQAVAETAVIASEPQKRTIDPASELKKSTFWLMNFCKHMEIPKDLFDSCLPPSLFTVLQT</sequence>
<dbReference type="GO" id="GO:0051125">
    <property type="term" value="P:regulation of actin nucleation"/>
    <property type="evidence" value="ECO:0007669"/>
    <property type="project" value="TreeGrafter"/>
</dbReference>
<dbReference type="PANTHER" id="PTHR15691:SF6">
    <property type="entry name" value="WASH COMPLEX SUBUNIT 5"/>
    <property type="match status" value="1"/>
</dbReference>
<dbReference type="EMBL" id="GDJX01012208">
    <property type="protein sequence ID" value="JAT55728.1"/>
    <property type="molecule type" value="Transcribed_RNA"/>
</dbReference>